<feature type="compositionally biased region" description="Basic and acidic residues" evidence="1">
    <location>
        <begin position="11"/>
        <end position="24"/>
    </location>
</feature>
<organism evidence="3 4">
    <name type="scientific">Roseicyclus persicicus</name>
    <dbReference type="NCBI Taxonomy" id="2650661"/>
    <lineage>
        <taxon>Bacteria</taxon>
        <taxon>Pseudomonadati</taxon>
        <taxon>Pseudomonadota</taxon>
        <taxon>Alphaproteobacteria</taxon>
        <taxon>Rhodobacterales</taxon>
        <taxon>Roseobacteraceae</taxon>
        <taxon>Roseicyclus</taxon>
    </lineage>
</organism>
<evidence type="ECO:0000256" key="1">
    <source>
        <dbReference type="SAM" id="MobiDB-lite"/>
    </source>
</evidence>
<feature type="region of interest" description="Disordered" evidence="1">
    <location>
        <begin position="1"/>
        <end position="24"/>
    </location>
</feature>
<gene>
    <name evidence="3" type="ORF">HCU73_08690</name>
</gene>
<evidence type="ECO:0000313" key="3">
    <source>
        <dbReference type="EMBL" id="NKX44664.1"/>
    </source>
</evidence>
<protein>
    <recommendedName>
        <fullName evidence="5">5-bromo-4-chloroindolyl phosphate hydrolysis protein</fullName>
    </recommendedName>
</protein>
<proteinExistence type="predicted"/>
<feature type="transmembrane region" description="Helical" evidence="2">
    <location>
        <begin position="44"/>
        <end position="62"/>
    </location>
</feature>
<dbReference type="Pfam" id="PF10112">
    <property type="entry name" value="Halogen_Hydrol"/>
    <property type="match status" value="1"/>
</dbReference>
<evidence type="ECO:0000313" key="4">
    <source>
        <dbReference type="Proteomes" id="UP000526408"/>
    </source>
</evidence>
<sequence length="304" mass="33791">MSKRYGGDFSPEGRRDPAAPRERVTAERLEVPSFRGRKPMRHGAKLNILFLLPLLTLLTAFVQPVAAMATDLAGGATLMLAAWLTRDGVRAEDAFNERKVARRPAIPRKIFGSVLTGLGVGLLVYGGQWALAPAIVVGVIAAALHLGAFGLDPMADKGLEGVDRLETDRIARKIEEAEKVLTQMTDAIRRARDRELETRVGAFEDTVRGLFRQVEADPRDLPAARRYLGVYLQGARDATVQFADLYARNRDAQVRADYVAFLDDMETNFAKRTSAMLTDDRTNFDIETEVLRDRLNRENLHIEG</sequence>
<reference evidence="3 4" key="1">
    <citation type="submission" date="2020-04" db="EMBL/GenBank/DDBJ databases">
        <authorList>
            <person name="Yoon J."/>
        </authorList>
    </citation>
    <scope>NUCLEOTIDE SEQUENCE [LARGE SCALE GENOMIC DNA]</scope>
    <source>
        <strain evidence="3 4">KMU-115</strain>
    </source>
</reference>
<dbReference type="InterPro" id="IPR018770">
    <property type="entry name" value="ChloroindolylP_hydrolase"/>
</dbReference>
<feature type="transmembrane region" description="Helical" evidence="2">
    <location>
        <begin position="131"/>
        <end position="151"/>
    </location>
</feature>
<comment type="caution">
    <text evidence="3">The sequence shown here is derived from an EMBL/GenBank/DDBJ whole genome shotgun (WGS) entry which is preliminary data.</text>
</comment>
<dbReference type="RefSeq" id="WP_168623019.1">
    <property type="nucleotide sequence ID" value="NZ_JAAZQQ010000002.1"/>
</dbReference>
<dbReference type="AlphaFoldDB" id="A0A7X6GYB7"/>
<dbReference type="Proteomes" id="UP000526408">
    <property type="component" value="Unassembled WGS sequence"/>
</dbReference>
<dbReference type="EMBL" id="JAAZQQ010000002">
    <property type="protein sequence ID" value="NKX44664.1"/>
    <property type="molecule type" value="Genomic_DNA"/>
</dbReference>
<accession>A0A7X6GYB7</accession>
<keyword evidence="2" id="KW-1133">Transmembrane helix</keyword>
<keyword evidence="2" id="KW-0472">Membrane</keyword>
<keyword evidence="4" id="KW-1185">Reference proteome</keyword>
<evidence type="ECO:0000256" key="2">
    <source>
        <dbReference type="SAM" id="Phobius"/>
    </source>
</evidence>
<name>A0A7X6GYB7_9RHOB</name>
<evidence type="ECO:0008006" key="5">
    <source>
        <dbReference type="Google" id="ProtNLM"/>
    </source>
</evidence>
<keyword evidence="2" id="KW-0812">Transmembrane</keyword>